<name>A0A9R0IE76_SPIOL</name>
<dbReference type="SUPFAM" id="SSF50978">
    <property type="entry name" value="WD40 repeat-like"/>
    <property type="match status" value="1"/>
</dbReference>
<feature type="region of interest" description="Disordered" evidence="1">
    <location>
        <begin position="441"/>
        <end position="478"/>
    </location>
</feature>
<dbReference type="PANTHER" id="PTHR35492">
    <property type="entry name" value="TRANSDUCIN/WD40 REPEAT-LIKE SUPERFAMILY PROTEIN"/>
    <property type="match status" value="1"/>
</dbReference>
<gene>
    <name evidence="4" type="primary">LOC110787361</name>
</gene>
<dbReference type="GeneID" id="110787361"/>
<evidence type="ECO:0000313" key="3">
    <source>
        <dbReference type="Proteomes" id="UP000813463"/>
    </source>
</evidence>
<dbReference type="InterPro" id="IPR015943">
    <property type="entry name" value="WD40/YVTN_repeat-like_dom_sf"/>
</dbReference>
<dbReference type="InterPro" id="IPR036322">
    <property type="entry name" value="WD40_repeat_dom_sf"/>
</dbReference>
<feature type="region of interest" description="Disordered" evidence="1">
    <location>
        <begin position="1"/>
        <end position="102"/>
    </location>
</feature>
<sequence length="921" mass="100055">MSTTTSIRRIKERGGSVGKIAPSIPTKTLTPSSERSSSVTSGRKTIGKENPKPRSASVSRVTGATQKPVIRSMPRVSDAEPRSRSRGRRSPSPNPCSNPSDFTRILSDMRKTRVASEVSSVKGVNGFRVLDKKGFRDLNQKVSGSRVSVDGREYPSAGKVSVSRKDDNLSCVHSVKLNVNNLSDGCVNESVKNGSFSAREAKNVNQSVDLKTSGGSNMEKSGLDGSFKGLSVRISGSDVSREKGVSEEGTSGRVANKHASKLHEKLAYLEGKVKRIATDIKKTKEMLDMNNTDASKMILSDIQEKISGIEKAMGNVMADSKEHVSMDCSSNSGYSKNTEIDQNATADSMKVSAKGYSCEELEARLFPHHKLLKNRTTLVSDSGSQSDGTYVLEPNGGSNSKEDSGSPVDEDPIAMAFLASLSKTQSKVGVKDVEVTLDSNKVQEADDAETSTARRSSEVFSGKSEAEPDLEADEKLDEIEDQENKPEMVVDEEMDDDSISQLIEIGRKTSTGGWFVAEGESVLLAHDDGSCSFYDIANNEEKAEYRPPAGISENIWRDCWIIRAPGADGCSGKYVVAASAGNTMDSGFCSWDFYSKDVQAFHIEDNTTSPRVALGRLADNIMYRRNALSNIMSSENQQWWYRPCGPLIISTASCQRAVKVFDIRDGEQIMSWDVQKPVLPMDYSSPLQWRNRGKAVIAEAEAISLWDVSSLNPRALLSVSTSGRRISALHVNNTDAELGGGVRQRASSSETEGNDGVFCTADSINVLDFRQPSGIGLKIPKIGVTVQSVSSRGDSVYLGCSSVVSAVKKQVQSQILQFSIRKQKIVNTYTLPESTAHSHHKALTQVWGNANMVMAVCGLGLFVFDASKDDGLPSFVSDSSNPQNTKEVIGPDDLYSPSFDYLSSQILLISRDRPAMWRHLS</sequence>
<protein>
    <submittedName>
        <fullName evidence="4">KIN14B-interacting protein At4g14310</fullName>
    </submittedName>
</protein>
<organism evidence="3 4">
    <name type="scientific">Spinacia oleracea</name>
    <name type="common">Spinach</name>
    <dbReference type="NCBI Taxonomy" id="3562"/>
    <lineage>
        <taxon>Eukaryota</taxon>
        <taxon>Viridiplantae</taxon>
        <taxon>Streptophyta</taxon>
        <taxon>Embryophyta</taxon>
        <taxon>Tracheophyta</taxon>
        <taxon>Spermatophyta</taxon>
        <taxon>Magnoliopsida</taxon>
        <taxon>eudicotyledons</taxon>
        <taxon>Gunneridae</taxon>
        <taxon>Pentapetalae</taxon>
        <taxon>Caryophyllales</taxon>
        <taxon>Chenopodiaceae</taxon>
        <taxon>Chenopodioideae</taxon>
        <taxon>Anserineae</taxon>
        <taxon>Spinacia</taxon>
    </lineage>
</organism>
<feature type="region of interest" description="Disordered" evidence="1">
    <location>
        <begin position="238"/>
        <end position="258"/>
    </location>
</feature>
<dbReference type="PANTHER" id="PTHR35492:SF1">
    <property type="entry name" value="TRANSDUCIN_WD40 REPEAT-LIKE SUPERFAMILY PROTEIN"/>
    <property type="match status" value="1"/>
</dbReference>
<reference evidence="4" key="2">
    <citation type="submission" date="2025-08" db="UniProtKB">
        <authorList>
            <consortium name="RefSeq"/>
        </authorList>
    </citation>
    <scope>IDENTIFICATION</scope>
    <source>
        <tissue evidence="4">Leaf</tissue>
    </source>
</reference>
<proteinExistence type="predicted"/>
<feature type="compositionally biased region" description="Polar residues" evidence="1">
    <location>
        <begin position="56"/>
        <end position="65"/>
    </location>
</feature>
<feature type="compositionally biased region" description="Polar residues" evidence="1">
    <location>
        <begin position="377"/>
        <end position="388"/>
    </location>
</feature>
<dbReference type="Proteomes" id="UP000813463">
    <property type="component" value="Chromosome 3"/>
</dbReference>
<evidence type="ECO:0000259" key="2">
    <source>
        <dbReference type="Pfam" id="PF25465"/>
    </source>
</evidence>
<dbReference type="InterPro" id="IPR045289">
    <property type="entry name" value="At4g14310-like"/>
</dbReference>
<accession>A0A9R0IE76</accession>
<dbReference type="OrthoDB" id="1907242at2759"/>
<dbReference type="RefSeq" id="XP_021847664.1">
    <property type="nucleotide sequence ID" value="XM_021991972.2"/>
</dbReference>
<dbReference type="Pfam" id="PF25465">
    <property type="entry name" value="Beta-prop_At4g14310"/>
    <property type="match status" value="1"/>
</dbReference>
<dbReference type="InterPro" id="IPR057442">
    <property type="entry name" value="Beta-prop_At4g14310"/>
</dbReference>
<keyword evidence="3" id="KW-1185">Reference proteome</keyword>
<feature type="domain" description="At4g14310 8-bladed propeller" evidence="2">
    <location>
        <begin position="633"/>
        <end position="916"/>
    </location>
</feature>
<feature type="compositionally biased region" description="Acidic residues" evidence="1">
    <location>
        <begin position="467"/>
        <end position="478"/>
    </location>
</feature>
<dbReference type="AlphaFoldDB" id="A0A9R0IE76"/>
<dbReference type="Gene3D" id="2.130.10.10">
    <property type="entry name" value="YVTN repeat-like/Quinoprotein amine dehydrogenase"/>
    <property type="match status" value="1"/>
</dbReference>
<dbReference type="KEGG" id="soe:110787361"/>
<reference evidence="3" key="1">
    <citation type="journal article" date="2021" name="Nat. Commun.">
        <title>Genomic analyses provide insights into spinach domestication and the genetic basis of agronomic traits.</title>
        <authorList>
            <person name="Cai X."/>
            <person name="Sun X."/>
            <person name="Xu C."/>
            <person name="Sun H."/>
            <person name="Wang X."/>
            <person name="Ge C."/>
            <person name="Zhang Z."/>
            <person name="Wang Q."/>
            <person name="Fei Z."/>
            <person name="Jiao C."/>
            <person name="Wang Q."/>
        </authorList>
    </citation>
    <scope>NUCLEOTIDE SEQUENCE [LARGE SCALE GENOMIC DNA]</scope>
    <source>
        <strain evidence="3">cv. Varoflay</strain>
    </source>
</reference>
<feature type="compositionally biased region" description="Low complexity" evidence="1">
    <location>
        <begin position="32"/>
        <end position="41"/>
    </location>
</feature>
<evidence type="ECO:0000313" key="4">
    <source>
        <dbReference type="RefSeq" id="XP_021847664.1"/>
    </source>
</evidence>
<feature type="region of interest" description="Disordered" evidence="1">
    <location>
        <begin position="377"/>
        <end position="410"/>
    </location>
</feature>
<evidence type="ECO:0000256" key="1">
    <source>
        <dbReference type="SAM" id="MobiDB-lite"/>
    </source>
</evidence>